<accession>A0A5B7DK24</accession>
<keyword evidence="2" id="KW-1185">Reference proteome</keyword>
<dbReference type="AlphaFoldDB" id="A0A5B7DK24"/>
<evidence type="ECO:0000313" key="2">
    <source>
        <dbReference type="Proteomes" id="UP000324222"/>
    </source>
</evidence>
<organism evidence="1 2">
    <name type="scientific">Portunus trituberculatus</name>
    <name type="common">Swimming crab</name>
    <name type="synonym">Neptunus trituberculatus</name>
    <dbReference type="NCBI Taxonomy" id="210409"/>
    <lineage>
        <taxon>Eukaryota</taxon>
        <taxon>Metazoa</taxon>
        <taxon>Ecdysozoa</taxon>
        <taxon>Arthropoda</taxon>
        <taxon>Crustacea</taxon>
        <taxon>Multicrustacea</taxon>
        <taxon>Malacostraca</taxon>
        <taxon>Eumalacostraca</taxon>
        <taxon>Eucarida</taxon>
        <taxon>Decapoda</taxon>
        <taxon>Pleocyemata</taxon>
        <taxon>Brachyura</taxon>
        <taxon>Eubrachyura</taxon>
        <taxon>Portunoidea</taxon>
        <taxon>Portunidae</taxon>
        <taxon>Portuninae</taxon>
        <taxon>Portunus</taxon>
    </lineage>
</organism>
<name>A0A5B7DK24_PORTR</name>
<gene>
    <name evidence="1" type="ORF">E2C01_014404</name>
</gene>
<comment type="caution">
    <text evidence="1">The sequence shown here is derived from an EMBL/GenBank/DDBJ whole genome shotgun (WGS) entry which is preliminary data.</text>
</comment>
<sequence>MKGSTTTTTTTTTQAPCNADRQQYLVEAGAPLAVVVSGGRQHVPLVVHSQGKAGEQFGSFGKEWERIKVDYPMSRLPYGVVTLRLLDQLMLLITS</sequence>
<dbReference type="EMBL" id="VSRR010000973">
    <property type="protein sequence ID" value="MPC21419.1"/>
    <property type="molecule type" value="Genomic_DNA"/>
</dbReference>
<evidence type="ECO:0000313" key="1">
    <source>
        <dbReference type="EMBL" id="MPC21419.1"/>
    </source>
</evidence>
<protein>
    <submittedName>
        <fullName evidence="1">Uncharacterized protein</fullName>
    </submittedName>
</protein>
<proteinExistence type="predicted"/>
<dbReference type="Proteomes" id="UP000324222">
    <property type="component" value="Unassembled WGS sequence"/>
</dbReference>
<reference evidence="1 2" key="1">
    <citation type="submission" date="2019-05" db="EMBL/GenBank/DDBJ databases">
        <title>Another draft genome of Portunus trituberculatus and its Hox gene families provides insights of decapod evolution.</title>
        <authorList>
            <person name="Jeong J.-H."/>
            <person name="Song I."/>
            <person name="Kim S."/>
            <person name="Choi T."/>
            <person name="Kim D."/>
            <person name="Ryu S."/>
            <person name="Kim W."/>
        </authorList>
    </citation>
    <scope>NUCLEOTIDE SEQUENCE [LARGE SCALE GENOMIC DNA]</scope>
    <source>
        <tissue evidence="1">Muscle</tissue>
    </source>
</reference>